<proteinExistence type="predicted"/>
<keyword evidence="3" id="KW-0804">Transcription</keyword>
<dbReference type="InterPro" id="IPR001845">
    <property type="entry name" value="HTH_ArsR_DNA-bd_dom"/>
</dbReference>
<dbReference type="PANTHER" id="PTHR33154">
    <property type="entry name" value="TRANSCRIPTIONAL REGULATOR, ARSR FAMILY"/>
    <property type="match status" value="1"/>
</dbReference>
<dbReference type="InterPro" id="IPR036390">
    <property type="entry name" value="WH_DNA-bd_sf"/>
</dbReference>
<evidence type="ECO:0000256" key="1">
    <source>
        <dbReference type="ARBA" id="ARBA00023015"/>
    </source>
</evidence>
<dbReference type="Gene3D" id="1.10.10.10">
    <property type="entry name" value="Winged helix-like DNA-binding domain superfamily/Winged helix DNA-binding domain"/>
    <property type="match status" value="1"/>
</dbReference>
<sequence>MSRIFTSYFAPLLMTYAKTAAFTQEQQLLARVAKALAHPARVAIIQFLASKKTCISGDIAAELPLSRTTVSQHLQELKALDLIRGEIDGLTICYCLNTELLQQVQQQFAAFFDEATRGGAVCGPDDACAC</sequence>
<dbReference type="RefSeq" id="WP_245094956.1">
    <property type="nucleotide sequence ID" value="NZ_CP095053.1"/>
</dbReference>
<keyword evidence="2" id="KW-0238">DNA-binding</keyword>
<dbReference type="NCBIfam" id="NF033788">
    <property type="entry name" value="HTH_metalloreg"/>
    <property type="match status" value="1"/>
</dbReference>
<reference evidence="5 6" key="1">
    <citation type="submission" date="2022-04" db="EMBL/GenBank/DDBJ databases">
        <title>Hymenobacter sp. isolated from the air.</title>
        <authorList>
            <person name="Won M."/>
            <person name="Lee C.-M."/>
            <person name="Woen H.-Y."/>
            <person name="Kwon S.-W."/>
        </authorList>
    </citation>
    <scope>NUCLEOTIDE SEQUENCE [LARGE SCALE GENOMIC DNA]</scope>
    <source>
        <strain evidence="6">5413 J-13</strain>
    </source>
</reference>
<dbReference type="EMBL" id="CP095053">
    <property type="protein sequence ID" value="UOR06120.1"/>
    <property type="molecule type" value="Genomic_DNA"/>
</dbReference>
<dbReference type="InterPro" id="IPR036388">
    <property type="entry name" value="WH-like_DNA-bd_sf"/>
</dbReference>
<feature type="domain" description="HTH arsR-type" evidence="4">
    <location>
        <begin position="21"/>
        <end position="116"/>
    </location>
</feature>
<dbReference type="SUPFAM" id="SSF46785">
    <property type="entry name" value="Winged helix' DNA-binding domain"/>
    <property type="match status" value="1"/>
</dbReference>
<dbReference type="PRINTS" id="PR00778">
    <property type="entry name" value="HTHARSR"/>
</dbReference>
<protein>
    <submittedName>
        <fullName evidence="5">Metalloregulator ArsR/SmtB family transcription factor</fullName>
    </submittedName>
</protein>
<dbReference type="CDD" id="cd00090">
    <property type="entry name" value="HTH_ARSR"/>
    <property type="match status" value="1"/>
</dbReference>
<accession>A0A8T9T0T7</accession>
<dbReference type="PANTHER" id="PTHR33154:SF15">
    <property type="entry name" value="REGULATORY PROTEIN ARSR"/>
    <property type="match status" value="1"/>
</dbReference>
<dbReference type="Proteomes" id="UP000829925">
    <property type="component" value="Chromosome"/>
</dbReference>
<dbReference type="InterPro" id="IPR011991">
    <property type="entry name" value="ArsR-like_HTH"/>
</dbReference>
<evidence type="ECO:0000256" key="3">
    <source>
        <dbReference type="ARBA" id="ARBA00023163"/>
    </source>
</evidence>
<gene>
    <name evidence="5" type="ORF">MUN82_03245</name>
</gene>
<evidence type="ECO:0000313" key="5">
    <source>
        <dbReference type="EMBL" id="UOR06120.1"/>
    </source>
</evidence>
<evidence type="ECO:0000256" key="2">
    <source>
        <dbReference type="ARBA" id="ARBA00023125"/>
    </source>
</evidence>
<dbReference type="GO" id="GO:0003677">
    <property type="term" value="F:DNA binding"/>
    <property type="evidence" value="ECO:0007669"/>
    <property type="project" value="UniProtKB-KW"/>
</dbReference>
<dbReference type="PROSITE" id="PS50987">
    <property type="entry name" value="HTH_ARSR_2"/>
    <property type="match status" value="1"/>
</dbReference>
<evidence type="ECO:0000259" key="4">
    <source>
        <dbReference type="PROSITE" id="PS50987"/>
    </source>
</evidence>
<dbReference type="Pfam" id="PF12840">
    <property type="entry name" value="HTH_20"/>
    <property type="match status" value="1"/>
</dbReference>
<dbReference type="GO" id="GO:0003700">
    <property type="term" value="F:DNA-binding transcription factor activity"/>
    <property type="evidence" value="ECO:0007669"/>
    <property type="project" value="InterPro"/>
</dbReference>
<organism evidence="5 6">
    <name type="scientific">Hymenobacter aerilatus</name>
    <dbReference type="NCBI Taxonomy" id="2932251"/>
    <lineage>
        <taxon>Bacteria</taxon>
        <taxon>Pseudomonadati</taxon>
        <taxon>Bacteroidota</taxon>
        <taxon>Cytophagia</taxon>
        <taxon>Cytophagales</taxon>
        <taxon>Hymenobacteraceae</taxon>
        <taxon>Hymenobacter</taxon>
    </lineage>
</organism>
<dbReference type="KEGG" id="haei:MUN82_03245"/>
<evidence type="ECO:0000313" key="6">
    <source>
        <dbReference type="Proteomes" id="UP000829925"/>
    </source>
</evidence>
<name>A0A8T9T0T7_9BACT</name>
<dbReference type="AlphaFoldDB" id="A0A8T9T0T7"/>
<dbReference type="InterPro" id="IPR051081">
    <property type="entry name" value="HTH_MetalResp_TranReg"/>
</dbReference>
<keyword evidence="1" id="KW-0805">Transcription regulation</keyword>
<dbReference type="SMART" id="SM00418">
    <property type="entry name" value="HTH_ARSR"/>
    <property type="match status" value="1"/>
</dbReference>
<keyword evidence="6" id="KW-1185">Reference proteome</keyword>